<organism evidence="1 2">
    <name type="scientific">Natrinema pallidum DSM 3751</name>
    <dbReference type="NCBI Taxonomy" id="1227495"/>
    <lineage>
        <taxon>Archaea</taxon>
        <taxon>Methanobacteriati</taxon>
        <taxon>Methanobacteriota</taxon>
        <taxon>Stenosarchaea group</taxon>
        <taxon>Halobacteria</taxon>
        <taxon>Halobacteriales</taxon>
        <taxon>Natrialbaceae</taxon>
        <taxon>Natrinema</taxon>
    </lineage>
</organism>
<dbReference type="AlphaFoldDB" id="L9YDA8"/>
<dbReference type="Proteomes" id="UP000011618">
    <property type="component" value="Unassembled WGS sequence"/>
</dbReference>
<dbReference type="RefSeq" id="WP_006187421.1">
    <property type="nucleotide sequence ID" value="NZ_AOII01000113.1"/>
</dbReference>
<dbReference type="PATRIC" id="fig|1227495.3.peg.3876"/>
<comment type="caution">
    <text evidence="1">The sequence shown here is derived from an EMBL/GenBank/DDBJ whole genome shotgun (WGS) entry which is preliminary data.</text>
</comment>
<evidence type="ECO:0000313" key="2">
    <source>
        <dbReference type="Proteomes" id="UP000011618"/>
    </source>
</evidence>
<proteinExistence type="predicted"/>
<sequence>MRHDCTAIVLALDSRSSSGGRLSRRAVDKIRQGTDCSIITETIDSDWDDGGAKAAAGLSPGETDAVLLAVAYGPNTILAAETVRAIAVAADVRLDIRHFVPSGTARADREYGDDLPELIEYVGSPIDE</sequence>
<gene>
    <name evidence="1" type="ORF">C487_19433</name>
</gene>
<name>L9YDA8_9EURY</name>
<reference evidence="1 2" key="1">
    <citation type="journal article" date="2014" name="PLoS Genet.">
        <title>Phylogenetically driven sequencing of extremely halophilic archaea reveals strategies for static and dynamic osmo-response.</title>
        <authorList>
            <person name="Becker E.A."/>
            <person name="Seitzer P.M."/>
            <person name="Tritt A."/>
            <person name="Larsen D."/>
            <person name="Krusor M."/>
            <person name="Yao A.I."/>
            <person name="Wu D."/>
            <person name="Madern D."/>
            <person name="Eisen J.A."/>
            <person name="Darling A.E."/>
            <person name="Facciotti M.T."/>
        </authorList>
    </citation>
    <scope>NUCLEOTIDE SEQUENCE [LARGE SCALE GENOMIC DNA]</scope>
    <source>
        <strain evidence="1 2">DSM 3751</strain>
    </source>
</reference>
<dbReference type="EMBL" id="AOII01000113">
    <property type="protein sequence ID" value="ELY72020.1"/>
    <property type="molecule type" value="Genomic_DNA"/>
</dbReference>
<protein>
    <submittedName>
        <fullName evidence="1">Uncharacterized protein</fullName>
    </submittedName>
</protein>
<accession>L9YDA8</accession>
<evidence type="ECO:0000313" key="1">
    <source>
        <dbReference type="EMBL" id="ELY72020.1"/>
    </source>
</evidence>